<protein>
    <submittedName>
        <fullName evidence="2">Uncharacterized protein</fullName>
    </submittedName>
</protein>
<comment type="caution">
    <text evidence="2">The sequence shown here is derived from an EMBL/GenBank/DDBJ whole genome shotgun (WGS) entry which is preliminary data.</text>
</comment>
<evidence type="ECO:0000313" key="2">
    <source>
        <dbReference type="EMBL" id="KAL2531664.1"/>
    </source>
</evidence>
<dbReference type="Proteomes" id="UP001604336">
    <property type="component" value="Unassembled WGS sequence"/>
</dbReference>
<evidence type="ECO:0000313" key="3">
    <source>
        <dbReference type="Proteomes" id="UP001604336"/>
    </source>
</evidence>
<accession>A0ABD1V2Y7</accession>
<proteinExistence type="predicted"/>
<dbReference type="EMBL" id="JBFOLK010000002">
    <property type="protein sequence ID" value="KAL2531664.1"/>
    <property type="molecule type" value="Genomic_DNA"/>
</dbReference>
<feature type="region of interest" description="Disordered" evidence="1">
    <location>
        <begin position="1"/>
        <end position="23"/>
    </location>
</feature>
<gene>
    <name evidence="2" type="ORF">Adt_05015</name>
</gene>
<keyword evidence="3" id="KW-1185">Reference proteome</keyword>
<reference evidence="3" key="1">
    <citation type="submission" date="2024-07" db="EMBL/GenBank/DDBJ databases">
        <title>Two chromosome-level genome assemblies of Korean endemic species Abeliophyllum distichum and Forsythia ovata (Oleaceae).</title>
        <authorList>
            <person name="Jang H."/>
        </authorList>
    </citation>
    <scope>NUCLEOTIDE SEQUENCE [LARGE SCALE GENOMIC DNA]</scope>
</reference>
<dbReference type="AlphaFoldDB" id="A0ABD1V2Y7"/>
<organism evidence="2 3">
    <name type="scientific">Abeliophyllum distichum</name>
    <dbReference type="NCBI Taxonomy" id="126358"/>
    <lineage>
        <taxon>Eukaryota</taxon>
        <taxon>Viridiplantae</taxon>
        <taxon>Streptophyta</taxon>
        <taxon>Embryophyta</taxon>
        <taxon>Tracheophyta</taxon>
        <taxon>Spermatophyta</taxon>
        <taxon>Magnoliopsida</taxon>
        <taxon>eudicotyledons</taxon>
        <taxon>Gunneridae</taxon>
        <taxon>Pentapetalae</taxon>
        <taxon>asterids</taxon>
        <taxon>lamiids</taxon>
        <taxon>Lamiales</taxon>
        <taxon>Oleaceae</taxon>
        <taxon>Forsythieae</taxon>
        <taxon>Abeliophyllum</taxon>
    </lineage>
</organism>
<name>A0ABD1V2Y7_9LAMI</name>
<sequence>MEEQFTAGEKKEKGAVRSRRKKKEIDAGMHSRLAAGCLRWEVRRRLILEKTIGVGAKLGQLKLEEMSKWGDRGWKKEMPVKFFFFGSLQLTWQLPTQPWVVFFPRSGLSSLNLKHLFQSSLPLNLKPYVLDKNLCKTRIRTKQ</sequence>
<evidence type="ECO:0000256" key="1">
    <source>
        <dbReference type="SAM" id="MobiDB-lite"/>
    </source>
</evidence>